<organism evidence="3 4">
    <name type="scientific">Rhodocollybia butyracea</name>
    <dbReference type="NCBI Taxonomy" id="206335"/>
    <lineage>
        <taxon>Eukaryota</taxon>
        <taxon>Fungi</taxon>
        <taxon>Dikarya</taxon>
        <taxon>Basidiomycota</taxon>
        <taxon>Agaricomycotina</taxon>
        <taxon>Agaricomycetes</taxon>
        <taxon>Agaricomycetidae</taxon>
        <taxon>Agaricales</taxon>
        <taxon>Marasmiineae</taxon>
        <taxon>Omphalotaceae</taxon>
        <taxon>Rhodocollybia</taxon>
    </lineage>
</organism>
<name>A0A9P5UBB8_9AGAR</name>
<comment type="caution">
    <text evidence="3">The sequence shown here is derived from an EMBL/GenBank/DDBJ whole genome shotgun (WGS) entry which is preliminary data.</text>
</comment>
<evidence type="ECO:0000313" key="4">
    <source>
        <dbReference type="Proteomes" id="UP000772434"/>
    </source>
</evidence>
<evidence type="ECO:0000313" key="3">
    <source>
        <dbReference type="EMBL" id="KAF9073935.1"/>
    </source>
</evidence>
<evidence type="ECO:0000256" key="2">
    <source>
        <dbReference type="ARBA" id="ARBA00023239"/>
    </source>
</evidence>
<dbReference type="InterPro" id="IPR013024">
    <property type="entry name" value="GGCT-like"/>
</dbReference>
<gene>
    <name evidence="3" type="ORF">BDP27DRAFT_1359822</name>
</gene>
<dbReference type="PANTHER" id="PTHR12192">
    <property type="entry name" value="CATION TRANSPORT PROTEIN CHAC-RELATED"/>
    <property type="match status" value="1"/>
</dbReference>
<dbReference type="GO" id="GO:0061928">
    <property type="term" value="F:glutathione specific gamma-glutamylcyclotransferase activity"/>
    <property type="evidence" value="ECO:0007669"/>
    <property type="project" value="UniProtKB-EC"/>
</dbReference>
<dbReference type="EMBL" id="JADNRY010000015">
    <property type="protein sequence ID" value="KAF9073935.1"/>
    <property type="molecule type" value="Genomic_DNA"/>
</dbReference>
<dbReference type="EC" id="4.3.2.7" evidence="1"/>
<dbReference type="PANTHER" id="PTHR12192:SF2">
    <property type="entry name" value="GLUTATHIONE-SPECIFIC GAMMA-GLUTAMYLCYCLOTRANSFERASE 2"/>
    <property type="match status" value="1"/>
</dbReference>
<dbReference type="AlphaFoldDB" id="A0A9P5UBB8"/>
<dbReference type="OrthoDB" id="5894at2759"/>
<dbReference type="InterPro" id="IPR006840">
    <property type="entry name" value="ChaC"/>
</dbReference>
<accession>A0A9P5UBB8</accession>
<dbReference type="Proteomes" id="UP000772434">
    <property type="component" value="Unassembled WGS sequence"/>
</dbReference>
<keyword evidence="2" id="KW-0456">Lyase</keyword>
<keyword evidence="4" id="KW-1185">Reference proteome</keyword>
<sequence>MPLTVFGYGSLIFKPPPHVASEVHGFLKGYIRRFAQQSHDHRGTPEKPGRVVTLIHKEEWDAFSGSDAFPDEDIVWMKDLRLSGKDISQDGYTLETVDVWGVDLDGHEKIVLHGARISKSSLAIRVRCYVGRNDNPSFIGSEPLDDLAHTIWKSVGPSGPNKEYLYKLAEAVRKLAPESHDSHLYALETRIRALDQANGFTTA</sequence>
<protein>
    <recommendedName>
        <fullName evidence="1">glutathione-specific gamma-glutamylcyclotransferase</fullName>
        <ecNumber evidence="1">4.3.2.7</ecNumber>
    </recommendedName>
</protein>
<dbReference type="GO" id="GO:0005737">
    <property type="term" value="C:cytoplasm"/>
    <property type="evidence" value="ECO:0007669"/>
    <property type="project" value="TreeGrafter"/>
</dbReference>
<dbReference type="GO" id="GO:0006751">
    <property type="term" value="P:glutathione catabolic process"/>
    <property type="evidence" value="ECO:0007669"/>
    <property type="project" value="InterPro"/>
</dbReference>
<reference evidence="3" key="1">
    <citation type="submission" date="2020-11" db="EMBL/GenBank/DDBJ databases">
        <authorList>
            <consortium name="DOE Joint Genome Institute"/>
            <person name="Ahrendt S."/>
            <person name="Riley R."/>
            <person name="Andreopoulos W."/>
            <person name="Labutti K."/>
            <person name="Pangilinan J."/>
            <person name="Ruiz-Duenas F.J."/>
            <person name="Barrasa J.M."/>
            <person name="Sanchez-Garcia M."/>
            <person name="Camarero S."/>
            <person name="Miyauchi S."/>
            <person name="Serrano A."/>
            <person name="Linde D."/>
            <person name="Babiker R."/>
            <person name="Drula E."/>
            <person name="Ayuso-Fernandez I."/>
            <person name="Pacheco R."/>
            <person name="Padilla G."/>
            <person name="Ferreira P."/>
            <person name="Barriuso J."/>
            <person name="Kellner H."/>
            <person name="Castanera R."/>
            <person name="Alfaro M."/>
            <person name="Ramirez L."/>
            <person name="Pisabarro A.G."/>
            <person name="Kuo A."/>
            <person name="Tritt A."/>
            <person name="Lipzen A."/>
            <person name="He G."/>
            <person name="Yan M."/>
            <person name="Ng V."/>
            <person name="Cullen D."/>
            <person name="Martin F."/>
            <person name="Rosso M.-N."/>
            <person name="Henrissat B."/>
            <person name="Hibbett D."/>
            <person name="Martinez A.T."/>
            <person name="Grigoriev I.V."/>
        </authorList>
    </citation>
    <scope>NUCLEOTIDE SEQUENCE</scope>
    <source>
        <strain evidence="3">AH 40177</strain>
    </source>
</reference>
<proteinExistence type="predicted"/>
<dbReference type="Pfam" id="PF04752">
    <property type="entry name" value="ChaC"/>
    <property type="match status" value="1"/>
</dbReference>
<evidence type="ECO:0000256" key="1">
    <source>
        <dbReference type="ARBA" id="ARBA00012344"/>
    </source>
</evidence>
<dbReference type="CDD" id="cd06661">
    <property type="entry name" value="GGCT_like"/>
    <property type="match status" value="1"/>
</dbReference>